<keyword evidence="3" id="KW-0966">Cell projection</keyword>
<proteinExistence type="predicted"/>
<sequence>MAKNKQAQKNKSNKFPKIFFAIFLPFIFLFTLALIVLTLLGFNVFEEAEKYASKIPGISQVTSSNEQESTKDEEARLQAIIANKDAELEDLQGEVDQKQSEVKELEQEVIQLETELQDFVNGNENESMDEKSKELAQSFEGMDAEEAASIVENMDQSIAMQIMAQVASEERGEILGKMDPELAADLSVLLMEE</sequence>
<keyword evidence="3" id="KW-0969">Cilium</keyword>
<dbReference type="SUPFAM" id="SSF158791">
    <property type="entry name" value="MgtE N-terminal domain-like"/>
    <property type="match status" value="1"/>
</dbReference>
<dbReference type="OrthoDB" id="1724615at2"/>
<accession>A0A1I3Y4U3</accession>
<keyword evidence="2" id="KW-0812">Transmembrane</keyword>
<keyword evidence="2" id="KW-1133">Transmembrane helix</keyword>
<evidence type="ECO:0000256" key="2">
    <source>
        <dbReference type="SAM" id="Phobius"/>
    </source>
</evidence>
<keyword evidence="2" id="KW-0472">Membrane</keyword>
<name>A0A1I3Y4U3_HALDA</name>
<keyword evidence="1" id="KW-0175">Coiled coil</keyword>
<reference evidence="4" key="1">
    <citation type="submission" date="2016-10" db="EMBL/GenBank/DDBJ databases">
        <authorList>
            <person name="Varghese N."/>
            <person name="Submissions S."/>
        </authorList>
    </citation>
    <scope>NUCLEOTIDE SEQUENCE [LARGE SCALE GENOMIC DNA]</scope>
    <source>
        <strain evidence="4">CGMCC 1.3704</strain>
    </source>
</reference>
<evidence type="ECO:0000313" key="3">
    <source>
        <dbReference type="EMBL" id="SFK26874.1"/>
    </source>
</evidence>
<gene>
    <name evidence="3" type="ORF">SAMN04487936_11041</name>
</gene>
<keyword evidence="3" id="KW-0282">Flagellum</keyword>
<dbReference type="EMBL" id="FOSB01000010">
    <property type="protein sequence ID" value="SFK26874.1"/>
    <property type="molecule type" value="Genomic_DNA"/>
</dbReference>
<feature type="transmembrane region" description="Helical" evidence="2">
    <location>
        <begin position="20"/>
        <end position="45"/>
    </location>
</feature>
<feature type="coiled-coil region" evidence="1">
    <location>
        <begin position="74"/>
        <end position="122"/>
    </location>
</feature>
<dbReference type="Proteomes" id="UP000183557">
    <property type="component" value="Unassembled WGS sequence"/>
</dbReference>
<dbReference type="AlphaFoldDB" id="A0A1I3Y4U3"/>
<organism evidence="3 4">
    <name type="scientific">Halobacillus dabanensis</name>
    <dbReference type="NCBI Taxonomy" id="240302"/>
    <lineage>
        <taxon>Bacteria</taxon>
        <taxon>Bacillati</taxon>
        <taxon>Bacillota</taxon>
        <taxon>Bacilli</taxon>
        <taxon>Bacillales</taxon>
        <taxon>Bacillaceae</taxon>
        <taxon>Halobacillus</taxon>
    </lineage>
</organism>
<keyword evidence="4" id="KW-1185">Reference proteome</keyword>
<evidence type="ECO:0000256" key="1">
    <source>
        <dbReference type="SAM" id="Coils"/>
    </source>
</evidence>
<dbReference type="RefSeq" id="WP_075037543.1">
    <property type="nucleotide sequence ID" value="NZ_FOSB01000010.1"/>
</dbReference>
<protein>
    <submittedName>
        <fullName evidence="3">Flagellar motility protein MotE, a chaperone for MotC folding</fullName>
    </submittedName>
</protein>
<evidence type="ECO:0000313" key="4">
    <source>
        <dbReference type="Proteomes" id="UP000183557"/>
    </source>
</evidence>